<evidence type="ECO:0000256" key="3">
    <source>
        <dbReference type="ARBA" id="ARBA00022806"/>
    </source>
</evidence>
<dbReference type="PANTHER" id="PTHR12131">
    <property type="entry name" value="ATP-DEPENDENT RNA AND DNA HELICASE"/>
    <property type="match status" value="1"/>
</dbReference>
<evidence type="ECO:0000313" key="8">
    <source>
        <dbReference type="EMBL" id="MCP8969215.1"/>
    </source>
</evidence>
<keyword evidence="4" id="KW-0067">ATP-binding</keyword>
<dbReference type="Gene3D" id="1.20.272.40">
    <property type="match status" value="1"/>
</dbReference>
<evidence type="ECO:0000256" key="4">
    <source>
        <dbReference type="ARBA" id="ARBA00022840"/>
    </source>
</evidence>
<keyword evidence="5" id="KW-0175">Coiled coil</keyword>
<dbReference type="PANTHER" id="PTHR12131:SF1">
    <property type="entry name" value="ATP-DEPENDENT RNA HELICASE SUPV3L1, MITOCHONDRIAL-RELATED"/>
    <property type="match status" value="1"/>
</dbReference>
<dbReference type="SMART" id="SM00490">
    <property type="entry name" value="HELICc"/>
    <property type="match status" value="1"/>
</dbReference>
<name>A0AA41X992_9BACI</name>
<dbReference type="RefSeq" id="WP_254759128.1">
    <property type="nucleotide sequence ID" value="NZ_JANCLT010000005.1"/>
</dbReference>
<dbReference type="PROSITE" id="PS51194">
    <property type="entry name" value="HELICASE_CTER"/>
    <property type="match status" value="1"/>
</dbReference>
<dbReference type="GO" id="GO:0004386">
    <property type="term" value="F:helicase activity"/>
    <property type="evidence" value="ECO:0007669"/>
    <property type="project" value="UniProtKB-KW"/>
</dbReference>
<reference evidence="8" key="1">
    <citation type="submission" date="2022-07" db="EMBL/GenBank/DDBJ databases">
        <authorList>
            <person name="Li W.-J."/>
            <person name="Deng Q.-Q."/>
        </authorList>
    </citation>
    <scope>NUCLEOTIDE SEQUENCE</scope>
    <source>
        <strain evidence="8">SYSU M60031</strain>
    </source>
</reference>
<proteinExistence type="predicted"/>
<dbReference type="InterPro" id="IPR050699">
    <property type="entry name" value="RNA-DNA_Helicase"/>
</dbReference>
<feature type="domain" description="Helicase C-terminal" evidence="7">
    <location>
        <begin position="514"/>
        <end position="679"/>
    </location>
</feature>
<dbReference type="Gene3D" id="3.40.50.300">
    <property type="entry name" value="P-loop containing nucleotide triphosphate hydrolases"/>
    <property type="match status" value="2"/>
</dbReference>
<gene>
    <name evidence="8" type="ORF">NK662_11750</name>
</gene>
<dbReference type="InterPro" id="IPR027417">
    <property type="entry name" value="P-loop_NTPase"/>
</dbReference>
<keyword evidence="1" id="KW-0547">Nucleotide-binding</keyword>
<protein>
    <submittedName>
        <fullName evidence="8">RNA helicase</fullName>
    </submittedName>
</protein>
<comment type="caution">
    <text evidence="8">The sequence shown here is derived from an EMBL/GenBank/DDBJ whole genome shotgun (WGS) entry which is preliminary data.</text>
</comment>
<accession>A0AA41X992</accession>
<dbReference type="SUPFAM" id="SSF52540">
    <property type="entry name" value="P-loop containing nucleoside triphosphate hydrolases"/>
    <property type="match status" value="1"/>
</dbReference>
<dbReference type="InterPro" id="IPR055206">
    <property type="entry name" value="DEXQc_SUV3"/>
</dbReference>
<sequence length="859" mass="99743">MSKMLQSHHQAIEYTKRKVLEDLDSYLGEKESLPSYGQYAADRETYIAQIWTNVWLNKATNEVPKKEKKAYLADRGYETENVDRKLINQLFRNEVRDYEPFDTASWITGRFAADHEAWERRYAKARKAFFRQQEAKRLEEERAAALSALTGAVEAAWTQQQTSLYVEIRHGIAKLLQQDLRTANRFYELEHRLISAGPLHANDYRQLRDFMEELTGDIVEYVDWGRVYEEYEQYESRYGEWVESYVYDTLTERLLEQLPAAVKEQYRAAYGKDPAQEVIAASFGDDLGDLAEAYFTALAGEYMEDLLAIAALPFHAAEQREIWERDVARHEVRKAEEEAERKRREEEEARMLKDIFGQEYSTSMERNIRYVLHIGETNTGKTHHALQSMKGAPSGLYLAPLRLLALEVYDRLNKEGIPCSLKTGEEEKTAPGARHMACTVEMFYEKDFYDVVVIDEAQMIADQDRGFSWYRAITRANAREVHIIGSRNIKELLLQILGDAEYELNEYSRDIPLQVESKEFRLSHAEKGDALVCFSRKEVLETAARLKRNKHAVSMIYGSMPPETRKKQIRQFIAGETNIIVATDAIGMGLNLPIRRIVFLKNEKFDGTRRRRLTSQEVKQIAGRAGRKGIYNIGRVAFTADIKDMAKLLEQPDRQVVTFAIAPTAAIFERFQRYSRDLGSFFELWEKFKSPKGTEKATLAQERELYELVRGTELEMRLSMMDLYGFLHLPFSTKDPGMTEQWLQTILAIIHGTELPEPRIKTRTLEDLELSYKAIGLHLLFLYRLGRQTEALYWERLRTEISDGVHTHLQREVKQGEKECRRCGKKLPEEHAHNICDACHAARSRKSYPGRYRGKNSRR</sequence>
<evidence type="ECO:0000256" key="1">
    <source>
        <dbReference type="ARBA" id="ARBA00022741"/>
    </source>
</evidence>
<evidence type="ECO:0000256" key="5">
    <source>
        <dbReference type="SAM" id="Coils"/>
    </source>
</evidence>
<feature type="coiled-coil region" evidence="5">
    <location>
        <begin position="320"/>
        <end position="355"/>
    </location>
</feature>
<dbReference type="Pfam" id="PF22527">
    <property type="entry name" value="DEXQc_Suv3"/>
    <property type="match status" value="1"/>
</dbReference>
<dbReference type="InterPro" id="IPR001650">
    <property type="entry name" value="Helicase_C-like"/>
</dbReference>
<keyword evidence="2" id="KW-0378">Hydrolase</keyword>
<dbReference type="AlphaFoldDB" id="A0AA41X992"/>
<dbReference type="SMART" id="SM00487">
    <property type="entry name" value="DEXDc"/>
    <property type="match status" value="1"/>
</dbReference>
<keyword evidence="9" id="KW-1185">Reference proteome</keyword>
<evidence type="ECO:0000259" key="6">
    <source>
        <dbReference type="PROSITE" id="PS51192"/>
    </source>
</evidence>
<evidence type="ECO:0000313" key="9">
    <source>
        <dbReference type="Proteomes" id="UP001156102"/>
    </source>
</evidence>
<dbReference type="EMBL" id="JANCLT010000005">
    <property type="protein sequence ID" value="MCP8969215.1"/>
    <property type="molecule type" value="Genomic_DNA"/>
</dbReference>
<dbReference type="PROSITE" id="PS51192">
    <property type="entry name" value="HELICASE_ATP_BIND_1"/>
    <property type="match status" value="1"/>
</dbReference>
<dbReference type="Proteomes" id="UP001156102">
    <property type="component" value="Unassembled WGS sequence"/>
</dbReference>
<feature type="domain" description="Helicase ATP-binding" evidence="6">
    <location>
        <begin position="362"/>
        <end position="580"/>
    </location>
</feature>
<dbReference type="Pfam" id="PF00271">
    <property type="entry name" value="Helicase_C"/>
    <property type="match status" value="1"/>
</dbReference>
<evidence type="ECO:0000259" key="7">
    <source>
        <dbReference type="PROSITE" id="PS51194"/>
    </source>
</evidence>
<keyword evidence="3 8" id="KW-0347">Helicase</keyword>
<dbReference type="GO" id="GO:0005524">
    <property type="term" value="F:ATP binding"/>
    <property type="evidence" value="ECO:0007669"/>
    <property type="project" value="UniProtKB-KW"/>
</dbReference>
<organism evidence="8 9">
    <name type="scientific">Ectobacillus ponti</name>
    <dbReference type="NCBI Taxonomy" id="2961894"/>
    <lineage>
        <taxon>Bacteria</taxon>
        <taxon>Bacillati</taxon>
        <taxon>Bacillota</taxon>
        <taxon>Bacilli</taxon>
        <taxon>Bacillales</taxon>
        <taxon>Bacillaceae</taxon>
        <taxon>Ectobacillus</taxon>
    </lineage>
</organism>
<dbReference type="GO" id="GO:0016787">
    <property type="term" value="F:hydrolase activity"/>
    <property type="evidence" value="ECO:0007669"/>
    <property type="project" value="UniProtKB-KW"/>
</dbReference>
<evidence type="ECO:0000256" key="2">
    <source>
        <dbReference type="ARBA" id="ARBA00022801"/>
    </source>
</evidence>
<dbReference type="InterPro" id="IPR014001">
    <property type="entry name" value="Helicase_ATP-bd"/>
</dbReference>